<feature type="region of interest" description="Disordered" evidence="1">
    <location>
        <begin position="68"/>
        <end position="95"/>
    </location>
</feature>
<keyword evidence="2" id="KW-1133">Transmembrane helix</keyword>
<name>E3J6H3_PSEI1</name>
<keyword evidence="2" id="KW-0472">Membrane</keyword>
<dbReference type="InParanoid" id="E3J6H3"/>
<keyword evidence="2" id="KW-0812">Transmembrane</keyword>
<reference evidence="3 4" key="1">
    <citation type="submission" date="2010-10" db="EMBL/GenBank/DDBJ databases">
        <title>Complete sequence of Frankia sp. EuI1c.</title>
        <authorList>
            <consortium name="US DOE Joint Genome Institute"/>
            <person name="Lucas S."/>
            <person name="Copeland A."/>
            <person name="Lapidus A."/>
            <person name="Cheng J.-F."/>
            <person name="Bruce D."/>
            <person name="Goodwin L."/>
            <person name="Pitluck S."/>
            <person name="Chertkov O."/>
            <person name="Detter J.C."/>
            <person name="Han C."/>
            <person name="Tapia R."/>
            <person name="Land M."/>
            <person name="Hauser L."/>
            <person name="Jeffries C."/>
            <person name="Kyrpides N."/>
            <person name="Ivanova N."/>
            <person name="Mikhailova N."/>
            <person name="Beauchemin N."/>
            <person name="Sen A."/>
            <person name="Sur S.A."/>
            <person name="Gtari M."/>
            <person name="Wall L."/>
            <person name="Tisa L."/>
            <person name="Woyke T."/>
        </authorList>
    </citation>
    <scope>NUCLEOTIDE SEQUENCE [LARGE SCALE GENOMIC DNA]</scope>
    <source>
        <strain evidence="4">DSM 45817 / CECT 9037 / EuI1c</strain>
    </source>
</reference>
<feature type="compositionally biased region" description="Polar residues" evidence="1">
    <location>
        <begin position="85"/>
        <end position="95"/>
    </location>
</feature>
<feature type="compositionally biased region" description="Low complexity" evidence="1">
    <location>
        <begin position="68"/>
        <end position="77"/>
    </location>
</feature>
<dbReference type="HOGENOM" id="CLU_762372_0_0_11"/>
<evidence type="ECO:0000256" key="1">
    <source>
        <dbReference type="SAM" id="MobiDB-lite"/>
    </source>
</evidence>
<proteinExistence type="predicted"/>
<evidence type="ECO:0000313" key="3">
    <source>
        <dbReference type="EMBL" id="ADP80749.1"/>
    </source>
</evidence>
<dbReference type="Proteomes" id="UP000002484">
    <property type="component" value="Chromosome"/>
</dbReference>
<accession>E3J6H3</accession>
<evidence type="ECO:0008006" key="5">
    <source>
        <dbReference type="Google" id="ProtNLM"/>
    </source>
</evidence>
<sequence precursor="true">MRAPTPIRGRRAGSRPATATRTVGVGLAAGLGLGLGLATATATTATAAGAATAGGAATTAGAATAAGARVPATRTGTSSGPAAGTPTTRVATPSTPAAVEEVTLTGELGPQNGSGVSGSARAVLRGTRLAITITPRGLAPGLPHPAHLHIGGRFACPPAGLAGRGVDGHLRTTDALPYHGPAAVALTTSGDTSPASELALDRFPVGDARYQRTVTVSQHVADELRAGDGVLELHGVDYNKDGRYDGAARSDLDAALPEEATDPAACVRLTPVPRGGVDAGGGGAALGTGAALVAAAAPEGTAGTGPGGADARLDPSTRPADGSGATGWIGSDVGVAAFIGGLAMLGLIAAADQRRLVTERRRR</sequence>
<evidence type="ECO:0000313" key="4">
    <source>
        <dbReference type="Proteomes" id="UP000002484"/>
    </source>
</evidence>
<organism evidence="3 4">
    <name type="scientific">Pseudofrankia inefficax (strain DSM 45817 / CECT 9037 / DDB 130130 / EuI1c)</name>
    <name type="common">Frankia inefficax</name>
    <dbReference type="NCBI Taxonomy" id="298654"/>
    <lineage>
        <taxon>Bacteria</taxon>
        <taxon>Bacillati</taxon>
        <taxon>Actinomycetota</taxon>
        <taxon>Actinomycetes</taxon>
        <taxon>Frankiales</taxon>
        <taxon>Frankiaceae</taxon>
        <taxon>Pseudofrankia</taxon>
    </lineage>
</organism>
<dbReference type="EMBL" id="CP002299">
    <property type="protein sequence ID" value="ADP80749.1"/>
    <property type="molecule type" value="Genomic_DNA"/>
</dbReference>
<protein>
    <recommendedName>
        <fullName evidence="5">CHRD domain-containing protein</fullName>
    </recommendedName>
</protein>
<feature type="region of interest" description="Disordered" evidence="1">
    <location>
        <begin position="301"/>
        <end position="325"/>
    </location>
</feature>
<dbReference type="STRING" id="298654.FraEuI1c_2718"/>
<dbReference type="eggNOG" id="ENOG50327H6">
    <property type="taxonomic scope" value="Bacteria"/>
</dbReference>
<keyword evidence="4" id="KW-1185">Reference proteome</keyword>
<gene>
    <name evidence="3" type="ordered locus">FraEuI1c_2718</name>
</gene>
<dbReference type="OrthoDB" id="2991218at2"/>
<dbReference type="KEGG" id="fri:FraEuI1c_2718"/>
<feature type="transmembrane region" description="Helical" evidence="2">
    <location>
        <begin position="333"/>
        <end position="351"/>
    </location>
</feature>
<dbReference type="AlphaFoldDB" id="E3J6H3"/>
<evidence type="ECO:0000256" key="2">
    <source>
        <dbReference type="SAM" id="Phobius"/>
    </source>
</evidence>
<dbReference type="RefSeq" id="WP_013423867.1">
    <property type="nucleotide sequence ID" value="NC_014666.1"/>
</dbReference>